<accession>A0ABW4I8A1</accession>
<keyword evidence="3" id="KW-0540">Nuclease</keyword>
<keyword evidence="1" id="KW-0732">Signal</keyword>
<name>A0ABW4I8A1_9SPHI</name>
<dbReference type="EMBL" id="JBHUDG010000001">
    <property type="protein sequence ID" value="MFD1628254.1"/>
    <property type="molecule type" value="Genomic_DNA"/>
</dbReference>
<dbReference type="Pfam" id="PF19580">
    <property type="entry name" value="Exo_endo_phos_3"/>
    <property type="match status" value="1"/>
</dbReference>
<keyword evidence="3" id="KW-0255">Endonuclease</keyword>
<feature type="domain" description="Endonuclease/exonuclease/phosphatase" evidence="2">
    <location>
        <begin position="30"/>
        <end position="345"/>
    </location>
</feature>
<dbReference type="InterPro" id="IPR036691">
    <property type="entry name" value="Endo/exonu/phosph_ase_sf"/>
</dbReference>
<comment type="caution">
    <text evidence="3">The sequence shown here is derived from an EMBL/GenBank/DDBJ whole genome shotgun (WGS) entry which is preliminary data.</text>
</comment>
<dbReference type="Proteomes" id="UP001597118">
    <property type="component" value="Unassembled WGS sequence"/>
</dbReference>
<dbReference type="RefSeq" id="WP_379660643.1">
    <property type="nucleotide sequence ID" value="NZ_JBHUDG010000001.1"/>
</dbReference>
<evidence type="ECO:0000259" key="2">
    <source>
        <dbReference type="Pfam" id="PF19580"/>
    </source>
</evidence>
<evidence type="ECO:0000256" key="1">
    <source>
        <dbReference type="SAM" id="SignalP"/>
    </source>
</evidence>
<sequence length="349" mass="39443">MHKKFLFSILFSLALFQAYAQKREFSVVNIGFYNLENLYDTIHQAGINDYEYLPASKKKYNSQVYTDKIEKLSSVISEIGKNVSADGVAILGVSEIENKNVLIDLCRSENLKNRDYQIVHYDSPDARGVDVGFLYNPKYFKVDTSAALYVDLPAAANGYKGKTRDVLWVKGKLLGEEYHIFVNHWPSRYGGSSASADRRAAAALVCRTAIDAILKVNTKANILVMGDLNDNPTDPSVVKVLKTSSTPTGAIKGKLYNPWEDIYKKGTGTIAYQDAWALFDQIIVSENVTNKSSDKYYFYQTGIYKREEMIQNSGKYKGYPKRTFDFDRYVGGFSDHFPVYITLVKPIEQ</sequence>
<proteinExistence type="predicted"/>
<reference evidence="4" key="1">
    <citation type="journal article" date="2019" name="Int. J. Syst. Evol. Microbiol.">
        <title>The Global Catalogue of Microorganisms (GCM) 10K type strain sequencing project: providing services to taxonomists for standard genome sequencing and annotation.</title>
        <authorList>
            <consortium name="The Broad Institute Genomics Platform"/>
            <consortium name="The Broad Institute Genome Sequencing Center for Infectious Disease"/>
            <person name="Wu L."/>
            <person name="Ma J."/>
        </authorList>
    </citation>
    <scope>NUCLEOTIDE SEQUENCE [LARGE SCALE GENOMIC DNA]</scope>
    <source>
        <strain evidence="4">CCUG 53762</strain>
    </source>
</reference>
<dbReference type="GO" id="GO:0004519">
    <property type="term" value="F:endonuclease activity"/>
    <property type="evidence" value="ECO:0007669"/>
    <property type="project" value="UniProtKB-KW"/>
</dbReference>
<protein>
    <submittedName>
        <fullName evidence="3">Endonuclease/exonuclease/phosphatase family protein</fullName>
    </submittedName>
</protein>
<evidence type="ECO:0000313" key="4">
    <source>
        <dbReference type="Proteomes" id="UP001597118"/>
    </source>
</evidence>
<feature type="chain" id="PRO_5045615432" evidence="1">
    <location>
        <begin position="21"/>
        <end position="349"/>
    </location>
</feature>
<feature type="signal peptide" evidence="1">
    <location>
        <begin position="1"/>
        <end position="20"/>
    </location>
</feature>
<dbReference type="PANTHER" id="PTHR42834">
    <property type="entry name" value="ENDONUCLEASE/EXONUCLEASE/PHOSPHATASE FAMILY PROTEIN (AFU_ORTHOLOGUE AFUA_3G09210)"/>
    <property type="match status" value="1"/>
</dbReference>
<dbReference type="SUPFAM" id="SSF56219">
    <property type="entry name" value="DNase I-like"/>
    <property type="match status" value="1"/>
</dbReference>
<keyword evidence="3" id="KW-0378">Hydrolase</keyword>
<keyword evidence="4" id="KW-1185">Reference proteome</keyword>
<dbReference type="PANTHER" id="PTHR42834:SF1">
    <property type="entry name" value="ENDONUCLEASE_EXONUCLEASE_PHOSPHATASE FAMILY PROTEIN (AFU_ORTHOLOGUE AFUA_3G09210)"/>
    <property type="match status" value="1"/>
</dbReference>
<dbReference type="InterPro" id="IPR005135">
    <property type="entry name" value="Endo/exonuclease/phosphatase"/>
</dbReference>
<dbReference type="Gene3D" id="3.60.10.10">
    <property type="entry name" value="Endonuclease/exonuclease/phosphatase"/>
    <property type="match status" value="1"/>
</dbReference>
<organism evidence="3 4">
    <name type="scientific">Pseudopedobacter beijingensis</name>
    <dbReference type="NCBI Taxonomy" id="1207056"/>
    <lineage>
        <taxon>Bacteria</taxon>
        <taxon>Pseudomonadati</taxon>
        <taxon>Bacteroidota</taxon>
        <taxon>Sphingobacteriia</taxon>
        <taxon>Sphingobacteriales</taxon>
        <taxon>Sphingobacteriaceae</taxon>
        <taxon>Pseudopedobacter</taxon>
    </lineage>
</organism>
<gene>
    <name evidence="3" type="ORF">ACFSAH_00115</name>
</gene>
<evidence type="ECO:0000313" key="3">
    <source>
        <dbReference type="EMBL" id="MFD1628254.1"/>
    </source>
</evidence>